<evidence type="ECO:0000259" key="8">
    <source>
        <dbReference type="Pfam" id="PF04130"/>
    </source>
</evidence>
<dbReference type="InterPro" id="IPR040457">
    <property type="entry name" value="GCP_C"/>
</dbReference>
<gene>
    <name evidence="10" type="ORF">SLS56_007909</name>
</gene>
<dbReference type="InterPro" id="IPR007259">
    <property type="entry name" value="GCP"/>
</dbReference>
<organism evidence="10 11">
    <name type="scientific">Neofusicoccum ribis</name>
    <dbReference type="NCBI Taxonomy" id="45134"/>
    <lineage>
        <taxon>Eukaryota</taxon>
        <taxon>Fungi</taxon>
        <taxon>Dikarya</taxon>
        <taxon>Ascomycota</taxon>
        <taxon>Pezizomycotina</taxon>
        <taxon>Dothideomycetes</taxon>
        <taxon>Dothideomycetes incertae sedis</taxon>
        <taxon>Botryosphaeriales</taxon>
        <taxon>Botryosphaeriaceae</taxon>
        <taxon>Neofusicoccum</taxon>
    </lineage>
</organism>
<feature type="coiled-coil region" evidence="6">
    <location>
        <begin position="447"/>
        <end position="474"/>
    </location>
</feature>
<feature type="domain" description="Gamma tubulin complex component protein N-terminal" evidence="9">
    <location>
        <begin position="175"/>
        <end position="428"/>
    </location>
</feature>
<keyword evidence="2 5" id="KW-0963">Cytoplasm</keyword>
<accession>A0ABR3SLL8</accession>
<feature type="region of interest" description="Disordered" evidence="7">
    <location>
        <begin position="78"/>
        <end position="102"/>
    </location>
</feature>
<dbReference type="PANTHER" id="PTHR19302">
    <property type="entry name" value="GAMMA TUBULIN COMPLEX PROTEIN"/>
    <property type="match status" value="1"/>
</dbReference>
<dbReference type="EMBL" id="JAJVDC020000109">
    <property type="protein sequence ID" value="KAL1624289.1"/>
    <property type="molecule type" value="Genomic_DNA"/>
</dbReference>
<feature type="compositionally biased region" description="Polar residues" evidence="7">
    <location>
        <begin position="81"/>
        <end position="90"/>
    </location>
</feature>
<evidence type="ECO:0000256" key="7">
    <source>
        <dbReference type="SAM" id="MobiDB-lite"/>
    </source>
</evidence>
<evidence type="ECO:0000256" key="1">
    <source>
        <dbReference type="ARBA" id="ARBA00010337"/>
    </source>
</evidence>
<dbReference type="Gene3D" id="1.20.120.1900">
    <property type="entry name" value="Gamma-tubulin complex, C-terminal domain"/>
    <property type="match status" value="1"/>
</dbReference>
<dbReference type="Pfam" id="PF04130">
    <property type="entry name" value="GCP_C_terminal"/>
    <property type="match status" value="1"/>
</dbReference>
<feature type="region of interest" description="Disordered" evidence="7">
    <location>
        <begin position="366"/>
        <end position="391"/>
    </location>
</feature>
<feature type="compositionally biased region" description="Basic and acidic residues" evidence="7">
    <location>
        <begin position="379"/>
        <end position="390"/>
    </location>
</feature>
<proteinExistence type="inferred from homology"/>
<evidence type="ECO:0000256" key="4">
    <source>
        <dbReference type="ARBA" id="ARBA00023212"/>
    </source>
</evidence>
<evidence type="ECO:0000256" key="5">
    <source>
        <dbReference type="RuleBase" id="RU363050"/>
    </source>
</evidence>
<evidence type="ECO:0000256" key="2">
    <source>
        <dbReference type="ARBA" id="ARBA00022490"/>
    </source>
</evidence>
<sequence>MDIDIEEHTDAFAVRDLWRPSRFAIPDLQAGGTLFPELQLDITQIKVDNPYAPSKSLEHDLRLPDLDTFQYGPLDELDSLQEPTVSTLPTQQPPAGEAQDDDLWEDSADLGPINDNVKFHTWEVFEKPGFEEPRHPYIAEAGPEVFDAALIRMQELDSSKQAGRVVRPDILLGSLFNLGLGRSSVLFRYEHMRNTLAQAIHDARMSGFTLHSAQNLISDFIRGGSAFSALRNFADKTYGSGNTFASQVALATAVGTIVSSMENQLGNQRDSISSLLQLQHLFHRSHQILLKIMDVVEDVKSLHTNEDLITTLYMHVQDMEQEDIWLRSVFLEILKSVSSPWLEFAAEWTGLRRGFKTGFTKEHTKHTFVGVNEPPEDQNDNKPPPEHFYRPENMPGFVSEEDGHTVFETGKSLRFLEAHHPNHPLCAPHKVGVQAPPLNWKFAWEDLENIAAKARDYERNLADAIRRYKHASLDLSSTTRRSSGTDKADHSMVEPADYERNIHETVDLFDQVPSNEESSLATTLHSLVLSSISTKSHEDGDAYTFSPPIALTPVLSLTPLFLAQARLVNATTLRLFFRSHNLRLHLSLQRQYQLLGDGMFMYRLTSSLFSPELETAERRRGTVRTGAPMGLKLGSRSTWPPASSELRLALMGVLSESYHTSQLYHSTKNQAAFKQQEKRLRETPDLPGNLSFSIRLLSNEEIEKCMDPNSLYALDFLRLQYTPPPPLNLVMTTSALDKYDQCFRLLLRIVRMLFVVNHQLPRHGLPGVWETKSFRNEAHHFVSAVSSYFFDSGIGETWTAFEAALNGLERRMRAEDASSASTNSSFGSLVTEGLESVRAAHEECLDRILFALLLRRRQAQVMKLLEEIFETILAFAKRANDHQLSGGGAATVQRVSPDEAREIREMYMLFRSKVNVFMTVCRGLLGKRGGYGSRKAGGGSSLFAAAAVEKGGFVRSSDEENTIDRLLLKLEINGYYSAPVATDLGLEGVGGS</sequence>
<dbReference type="Proteomes" id="UP001521116">
    <property type="component" value="Unassembled WGS sequence"/>
</dbReference>
<comment type="similarity">
    <text evidence="1 5">Belongs to the TUBGCP family.</text>
</comment>
<dbReference type="PANTHER" id="PTHR19302:SF70">
    <property type="entry name" value="GAMMA-TUBULIN COMPLEX COMPONENT 6"/>
    <property type="match status" value="1"/>
</dbReference>
<dbReference type="InterPro" id="IPR042241">
    <property type="entry name" value="GCP_C_sf"/>
</dbReference>
<comment type="caution">
    <text evidence="10">The sequence shown here is derived from an EMBL/GenBank/DDBJ whole genome shotgun (WGS) entry which is preliminary data.</text>
</comment>
<feature type="domain" description="Gamma tubulin complex component C-terminal" evidence="8">
    <location>
        <begin position="582"/>
        <end position="976"/>
    </location>
</feature>
<comment type="subcellular location">
    <subcellularLocation>
        <location evidence="5">Cytoplasm</location>
        <location evidence="5">Cytoskeleton</location>
        <location evidence="5">Microtubule organizing center</location>
    </subcellularLocation>
</comment>
<evidence type="ECO:0000313" key="11">
    <source>
        <dbReference type="Proteomes" id="UP001521116"/>
    </source>
</evidence>
<name>A0ABR3SLL8_9PEZI</name>
<reference evidence="10 11" key="1">
    <citation type="submission" date="2024-02" db="EMBL/GenBank/DDBJ databases">
        <title>De novo assembly and annotation of 12 fungi associated with fruit tree decline syndrome in Ontario, Canada.</title>
        <authorList>
            <person name="Sulman M."/>
            <person name="Ellouze W."/>
            <person name="Ilyukhin E."/>
        </authorList>
    </citation>
    <scope>NUCLEOTIDE SEQUENCE [LARGE SCALE GENOMIC DNA]</scope>
    <source>
        <strain evidence="10 11">M1-105</strain>
    </source>
</reference>
<evidence type="ECO:0000313" key="10">
    <source>
        <dbReference type="EMBL" id="KAL1624289.1"/>
    </source>
</evidence>
<evidence type="ECO:0000256" key="6">
    <source>
        <dbReference type="SAM" id="Coils"/>
    </source>
</evidence>
<keyword evidence="4 5" id="KW-0206">Cytoskeleton</keyword>
<evidence type="ECO:0000256" key="3">
    <source>
        <dbReference type="ARBA" id="ARBA00022701"/>
    </source>
</evidence>
<keyword evidence="6" id="KW-0175">Coiled coil</keyword>
<dbReference type="Pfam" id="PF17681">
    <property type="entry name" value="GCP_N_terminal"/>
    <property type="match status" value="1"/>
</dbReference>
<keyword evidence="3 5" id="KW-0493">Microtubule</keyword>
<protein>
    <recommendedName>
        <fullName evidence="5">Spindle pole body component</fullName>
    </recommendedName>
</protein>
<dbReference type="InterPro" id="IPR041470">
    <property type="entry name" value="GCP_N"/>
</dbReference>
<keyword evidence="11" id="KW-1185">Reference proteome</keyword>
<evidence type="ECO:0000259" key="9">
    <source>
        <dbReference type="Pfam" id="PF17681"/>
    </source>
</evidence>